<keyword evidence="5 6" id="KW-0408">Iron</keyword>
<keyword evidence="3 6" id="KW-0349">Heme</keyword>
<keyword evidence="7" id="KW-0560">Oxidoreductase</keyword>
<dbReference type="RefSeq" id="XP_033597389.1">
    <property type="nucleotide sequence ID" value="XM_033746191.1"/>
</dbReference>
<dbReference type="GeneID" id="54487245"/>
<dbReference type="GO" id="GO:0020037">
    <property type="term" value="F:heme binding"/>
    <property type="evidence" value="ECO:0007669"/>
    <property type="project" value="InterPro"/>
</dbReference>
<evidence type="ECO:0000256" key="3">
    <source>
        <dbReference type="ARBA" id="ARBA00022617"/>
    </source>
</evidence>
<dbReference type="InterPro" id="IPR050121">
    <property type="entry name" value="Cytochrome_P450_monoxygenase"/>
</dbReference>
<dbReference type="Pfam" id="PF00067">
    <property type="entry name" value="p450"/>
    <property type="match status" value="1"/>
</dbReference>
<keyword evidence="4 6" id="KW-0479">Metal-binding</keyword>
<dbReference type="InterPro" id="IPR002401">
    <property type="entry name" value="Cyt_P450_E_grp-I"/>
</dbReference>
<dbReference type="PANTHER" id="PTHR24305:SF210">
    <property type="entry name" value="CYTOCHROME P450 MONOOXYGENASE ASQL-RELATED"/>
    <property type="match status" value="1"/>
</dbReference>
<keyword evidence="9" id="KW-1185">Reference proteome</keyword>
<dbReference type="InterPro" id="IPR036396">
    <property type="entry name" value="Cyt_P450_sf"/>
</dbReference>
<dbReference type="OrthoDB" id="1470350at2759"/>
<keyword evidence="7" id="KW-0503">Monooxygenase</keyword>
<evidence type="ECO:0000256" key="2">
    <source>
        <dbReference type="ARBA" id="ARBA00010617"/>
    </source>
</evidence>
<dbReference type="GO" id="GO:0005506">
    <property type="term" value="F:iron ion binding"/>
    <property type="evidence" value="ECO:0007669"/>
    <property type="project" value="InterPro"/>
</dbReference>
<proteinExistence type="inferred from homology"/>
<evidence type="ECO:0000256" key="7">
    <source>
        <dbReference type="RuleBase" id="RU000461"/>
    </source>
</evidence>
<dbReference type="GO" id="GO:0004497">
    <property type="term" value="F:monooxygenase activity"/>
    <property type="evidence" value="ECO:0007669"/>
    <property type="project" value="UniProtKB-KW"/>
</dbReference>
<evidence type="ECO:0000313" key="8">
    <source>
        <dbReference type="EMBL" id="KAF2754938.1"/>
    </source>
</evidence>
<dbReference type="PRINTS" id="PR00385">
    <property type="entry name" value="P450"/>
</dbReference>
<dbReference type="PROSITE" id="PS00086">
    <property type="entry name" value="CYTOCHROME_P450"/>
    <property type="match status" value="1"/>
</dbReference>
<evidence type="ECO:0000256" key="5">
    <source>
        <dbReference type="ARBA" id="ARBA00023004"/>
    </source>
</evidence>
<dbReference type="Gene3D" id="1.10.630.10">
    <property type="entry name" value="Cytochrome P450"/>
    <property type="match status" value="1"/>
</dbReference>
<accession>A0A6A6VW69</accession>
<comment type="similarity">
    <text evidence="2 7">Belongs to the cytochrome P450 family.</text>
</comment>
<reference evidence="8" key="1">
    <citation type="journal article" date="2020" name="Stud. Mycol.">
        <title>101 Dothideomycetes genomes: a test case for predicting lifestyles and emergence of pathogens.</title>
        <authorList>
            <person name="Haridas S."/>
            <person name="Albert R."/>
            <person name="Binder M."/>
            <person name="Bloem J."/>
            <person name="Labutti K."/>
            <person name="Salamov A."/>
            <person name="Andreopoulos B."/>
            <person name="Baker S."/>
            <person name="Barry K."/>
            <person name="Bills G."/>
            <person name="Bluhm B."/>
            <person name="Cannon C."/>
            <person name="Castanera R."/>
            <person name="Culley D."/>
            <person name="Daum C."/>
            <person name="Ezra D."/>
            <person name="Gonzalez J."/>
            <person name="Henrissat B."/>
            <person name="Kuo A."/>
            <person name="Liang C."/>
            <person name="Lipzen A."/>
            <person name="Lutzoni F."/>
            <person name="Magnuson J."/>
            <person name="Mondo S."/>
            <person name="Nolan M."/>
            <person name="Ohm R."/>
            <person name="Pangilinan J."/>
            <person name="Park H.-J."/>
            <person name="Ramirez L."/>
            <person name="Alfaro M."/>
            <person name="Sun H."/>
            <person name="Tritt A."/>
            <person name="Yoshinaga Y."/>
            <person name="Zwiers L.-H."/>
            <person name="Turgeon B."/>
            <person name="Goodwin S."/>
            <person name="Spatafora J."/>
            <person name="Crous P."/>
            <person name="Grigoriev I."/>
        </authorList>
    </citation>
    <scope>NUCLEOTIDE SEQUENCE</scope>
    <source>
        <strain evidence="8">CBS 121739</strain>
    </source>
</reference>
<dbReference type="PANTHER" id="PTHR24305">
    <property type="entry name" value="CYTOCHROME P450"/>
    <property type="match status" value="1"/>
</dbReference>
<protein>
    <submittedName>
        <fullName evidence="8">Cytochrome P450</fullName>
    </submittedName>
</protein>
<dbReference type="AlphaFoldDB" id="A0A6A6VW69"/>
<feature type="binding site" description="axial binding residue" evidence="6">
    <location>
        <position position="450"/>
    </location>
    <ligand>
        <name>heme</name>
        <dbReference type="ChEBI" id="CHEBI:30413"/>
    </ligand>
    <ligandPart>
        <name>Fe</name>
        <dbReference type="ChEBI" id="CHEBI:18248"/>
    </ligandPart>
</feature>
<dbReference type="PRINTS" id="PR00463">
    <property type="entry name" value="EP450I"/>
</dbReference>
<dbReference type="GO" id="GO:0016705">
    <property type="term" value="F:oxidoreductase activity, acting on paired donors, with incorporation or reduction of molecular oxygen"/>
    <property type="evidence" value="ECO:0007669"/>
    <property type="project" value="InterPro"/>
</dbReference>
<comment type="cofactor">
    <cofactor evidence="1 6">
        <name>heme</name>
        <dbReference type="ChEBI" id="CHEBI:30413"/>
    </cofactor>
</comment>
<evidence type="ECO:0000313" key="9">
    <source>
        <dbReference type="Proteomes" id="UP000799437"/>
    </source>
</evidence>
<dbReference type="CDD" id="cd11058">
    <property type="entry name" value="CYP60B-like"/>
    <property type="match status" value="1"/>
</dbReference>
<dbReference type="Proteomes" id="UP000799437">
    <property type="component" value="Unassembled WGS sequence"/>
</dbReference>
<evidence type="ECO:0000256" key="4">
    <source>
        <dbReference type="ARBA" id="ARBA00022723"/>
    </source>
</evidence>
<organism evidence="8 9">
    <name type="scientific">Pseudovirgaria hyperparasitica</name>
    <dbReference type="NCBI Taxonomy" id="470096"/>
    <lineage>
        <taxon>Eukaryota</taxon>
        <taxon>Fungi</taxon>
        <taxon>Dikarya</taxon>
        <taxon>Ascomycota</taxon>
        <taxon>Pezizomycotina</taxon>
        <taxon>Dothideomycetes</taxon>
        <taxon>Dothideomycetes incertae sedis</taxon>
        <taxon>Acrospermales</taxon>
        <taxon>Acrospermaceae</taxon>
        <taxon>Pseudovirgaria</taxon>
    </lineage>
</organism>
<sequence length="516" mass="58257">MVLIPQSLLLCVIPFAIVVFIVQRRVFHPLSKYPGPWLNSLSEIPAAVALAAGRQHAYYRKLHSKYGAIVRVGPSELSFVNSDAWKNIYDRGGNSNMEKHPVFIGAVPKVQGSVGLTMAPLATKDHSRHRRALGHSFTTGALLNQQEIILGQVQKLMQVMKDYAAKGEHPNMLHWFTYTTFDIMGELTFGETFGCLDKKADTDWSLAIINVFVSGAWEQAIRRLTGVDTYAESIFKKLLLPKSAALWRRLHFEKAKVATEKRIKDGDRDHKDLMYFVLKSKEARQDLSDMELMINMVLLVSAGSETTASTLTPWAYFINADRHVYSRVVGEIRGKFKRVEDIRWANLQPDNLPYLHATINETLRLVPAAAVSQQRVVPIGGAVICGESIPKGCTVAVPSFAITHMEFNFARPNEFCPQRWLSRDHPDWDDQFAGDNLAASQPFSVGPRACIGKQLAYFELCLILANFIWNFDSELADPKESNRLWSTEDDMRCMKSYLSWTKPALPLKLREVKRDA</sequence>
<evidence type="ECO:0000256" key="1">
    <source>
        <dbReference type="ARBA" id="ARBA00001971"/>
    </source>
</evidence>
<name>A0A6A6VW69_9PEZI</name>
<dbReference type="EMBL" id="ML996579">
    <property type="protein sequence ID" value="KAF2754938.1"/>
    <property type="molecule type" value="Genomic_DNA"/>
</dbReference>
<dbReference type="InterPro" id="IPR017972">
    <property type="entry name" value="Cyt_P450_CS"/>
</dbReference>
<evidence type="ECO:0000256" key="6">
    <source>
        <dbReference type="PIRSR" id="PIRSR602401-1"/>
    </source>
</evidence>
<dbReference type="InterPro" id="IPR001128">
    <property type="entry name" value="Cyt_P450"/>
</dbReference>
<dbReference type="SUPFAM" id="SSF48264">
    <property type="entry name" value="Cytochrome P450"/>
    <property type="match status" value="1"/>
</dbReference>
<gene>
    <name evidence="8" type="ORF">EJ05DRAFT_494376</name>
</gene>